<dbReference type="OrthoDB" id="21643at2759"/>
<dbReference type="GO" id="GO:0003723">
    <property type="term" value="F:RNA binding"/>
    <property type="evidence" value="ECO:0007669"/>
    <property type="project" value="UniProtKB-UniRule"/>
</dbReference>
<organism evidence="4 5">
    <name type="scientific">Lachancea thermotolerans (strain ATCC 56472 / CBS 6340 / NRRL Y-8284)</name>
    <name type="common">Yeast</name>
    <name type="synonym">Kluyveromyces thermotolerans</name>
    <dbReference type="NCBI Taxonomy" id="559295"/>
    <lineage>
        <taxon>Eukaryota</taxon>
        <taxon>Fungi</taxon>
        <taxon>Dikarya</taxon>
        <taxon>Ascomycota</taxon>
        <taxon>Saccharomycotina</taxon>
        <taxon>Saccharomycetes</taxon>
        <taxon>Saccharomycetales</taxon>
        <taxon>Saccharomycetaceae</taxon>
        <taxon>Lachancea</taxon>
    </lineage>
</organism>
<feature type="domain" description="RRM" evidence="3">
    <location>
        <begin position="5"/>
        <end position="81"/>
    </location>
</feature>
<protein>
    <submittedName>
        <fullName evidence="4">KLTH0F19712p</fullName>
    </submittedName>
</protein>
<keyword evidence="5" id="KW-1185">Reference proteome</keyword>
<dbReference type="AlphaFoldDB" id="C5DJW8"/>
<keyword evidence="1" id="KW-0694">RNA-binding</keyword>
<dbReference type="InterPro" id="IPR035979">
    <property type="entry name" value="RBD_domain_sf"/>
</dbReference>
<dbReference type="KEGG" id="lth:KLTH0F19712g"/>
<dbReference type="InterPro" id="IPR000504">
    <property type="entry name" value="RRM_dom"/>
</dbReference>
<feature type="region of interest" description="Disordered" evidence="2">
    <location>
        <begin position="207"/>
        <end position="233"/>
    </location>
</feature>
<accession>C5DJW8</accession>
<dbReference type="GeneID" id="8293280"/>
<dbReference type="InParanoid" id="C5DJW8"/>
<dbReference type="OMA" id="TKLWGYE"/>
<dbReference type="Proteomes" id="UP000002036">
    <property type="component" value="Chromosome F"/>
</dbReference>
<evidence type="ECO:0000313" key="4">
    <source>
        <dbReference type="EMBL" id="CAR24607.1"/>
    </source>
</evidence>
<feature type="region of interest" description="Disordered" evidence="2">
    <location>
        <begin position="277"/>
        <end position="303"/>
    </location>
</feature>
<sequence length="460" mass="53636">MTTEKRLFVGNIFNDPEGSLKELYHRFQRFGKCISTEFERYDHFGYIDMEFDNEAAFLKLKQSFNGVKFKGNALKVDIAKMGWKERWEMEQEQGQRVEQVKEKQIRKSQWEHFKKLENINMSWTDRQQLIAGRLRRTPRGRAQLRNITFRVNQDGELKVYKCRKNKLWGYERKKGPRDLVCKFTDHHYWRDGNDHIVDRLDYSRAAPHWGPRRDTNIQTTEDDHSEEESFEKDKTKDVLANILGNFDFDKPLALEEDEGEDAASDYEYNALFEGNEASGRKTEVAAQPAAEKSPEASEDEGQEEFIPTFAPAGTEAESSTGGENNVEKLRSLFNPGHQGADFRLIDESDEDIDNEKSVPQTDVPYEEEELVLETHVDAEAPTHSSKGLFFPHFTSPFLHSQSQLAKLKPPTDHQELFSNWENHYWENRAAWTKEMKSKKRDAIRQLKRKNFKAKGNGILI</sequence>
<dbReference type="SUPFAM" id="SSF54928">
    <property type="entry name" value="RNA-binding domain, RBD"/>
    <property type="match status" value="1"/>
</dbReference>
<dbReference type="EMBL" id="CU928170">
    <property type="protein sequence ID" value="CAR24607.1"/>
    <property type="molecule type" value="Genomic_DNA"/>
</dbReference>
<dbReference type="SMART" id="SM00360">
    <property type="entry name" value="RRM"/>
    <property type="match status" value="1"/>
</dbReference>
<evidence type="ECO:0000256" key="1">
    <source>
        <dbReference type="PROSITE-ProRule" id="PRU00176"/>
    </source>
</evidence>
<dbReference type="RefSeq" id="XP_002555044.1">
    <property type="nucleotide sequence ID" value="XM_002554998.1"/>
</dbReference>
<name>C5DJW8_LACTC</name>
<proteinExistence type="predicted"/>
<evidence type="ECO:0000259" key="3">
    <source>
        <dbReference type="PROSITE" id="PS50102"/>
    </source>
</evidence>
<evidence type="ECO:0000256" key="2">
    <source>
        <dbReference type="SAM" id="MobiDB-lite"/>
    </source>
</evidence>
<evidence type="ECO:0000313" key="5">
    <source>
        <dbReference type="Proteomes" id="UP000002036"/>
    </source>
</evidence>
<gene>
    <name evidence="4" type="ordered locus">KLTH0F19712g</name>
</gene>
<dbReference type="PROSITE" id="PS50102">
    <property type="entry name" value="RRM"/>
    <property type="match status" value="1"/>
</dbReference>
<dbReference type="InterPro" id="IPR012677">
    <property type="entry name" value="Nucleotide-bd_a/b_plait_sf"/>
</dbReference>
<dbReference type="HOGENOM" id="CLU_020873_1_0_1"/>
<reference evidence="4 5" key="1">
    <citation type="journal article" date="2009" name="Genome Res.">
        <title>Comparative genomics of protoploid Saccharomycetaceae.</title>
        <authorList>
            <consortium name="The Genolevures Consortium"/>
            <person name="Souciet J.-L."/>
            <person name="Dujon B."/>
            <person name="Gaillardin C."/>
            <person name="Johnston M."/>
            <person name="Baret P.V."/>
            <person name="Cliften P."/>
            <person name="Sherman D.J."/>
            <person name="Weissenbach J."/>
            <person name="Westhof E."/>
            <person name="Wincker P."/>
            <person name="Jubin C."/>
            <person name="Poulain J."/>
            <person name="Barbe V."/>
            <person name="Segurens B."/>
            <person name="Artiguenave F."/>
            <person name="Anthouard V."/>
            <person name="Vacherie B."/>
            <person name="Val M.-E."/>
            <person name="Fulton R.S."/>
            <person name="Minx P."/>
            <person name="Wilson R."/>
            <person name="Durrens P."/>
            <person name="Jean G."/>
            <person name="Marck C."/>
            <person name="Martin T."/>
            <person name="Nikolski M."/>
            <person name="Rolland T."/>
            <person name="Seret M.-L."/>
            <person name="Casaregola S."/>
            <person name="Despons L."/>
            <person name="Fairhead C."/>
            <person name="Fischer G."/>
            <person name="Lafontaine I."/>
            <person name="Leh V."/>
            <person name="Lemaire M."/>
            <person name="de Montigny J."/>
            <person name="Neuveglise C."/>
            <person name="Thierry A."/>
            <person name="Blanc-Lenfle I."/>
            <person name="Bleykasten C."/>
            <person name="Diffels J."/>
            <person name="Fritsch E."/>
            <person name="Frangeul L."/>
            <person name="Goeffon A."/>
            <person name="Jauniaux N."/>
            <person name="Kachouri-Lafond R."/>
            <person name="Payen C."/>
            <person name="Potier S."/>
            <person name="Pribylova L."/>
            <person name="Ozanne C."/>
            <person name="Richard G.-F."/>
            <person name="Sacerdot C."/>
            <person name="Straub M.-L."/>
            <person name="Talla E."/>
        </authorList>
    </citation>
    <scope>NUCLEOTIDE SEQUENCE [LARGE SCALE GENOMIC DNA]</scope>
    <source>
        <strain evidence="5">ATCC 56472 / CBS 6340 / NRRL Y-8284</strain>
    </source>
</reference>
<dbReference type="eggNOG" id="ENOG502QQ4K">
    <property type="taxonomic scope" value="Eukaryota"/>
</dbReference>
<dbReference type="Gene3D" id="3.30.70.330">
    <property type="match status" value="1"/>
</dbReference>
<dbReference type="STRING" id="559295.C5DJW8"/>
<dbReference type="FunCoup" id="C5DJW8">
    <property type="interactions" value="195"/>
</dbReference>